<dbReference type="Pfam" id="PF07282">
    <property type="entry name" value="Cas12f1-like_TNB"/>
    <property type="match status" value="1"/>
</dbReference>
<evidence type="ECO:0000256" key="4">
    <source>
        <dbReference type="ARBA" id="ARBA00023172"/>
    </source>
</evidence>
<dbReference type="EMBL" id="BMLG01000003">
    <property type="protein sequence ID" value="GGM26244.1"/>
    <property type="molecule type" value="Genomic_DNA"/>
</dbReference>
<dbReference type="InterPro" id="IPR010095">
    <property type="entry name" value="Cas12f1-like_TNB"/>
</dbReference>
<evidence type="ECO:0000313" key="7">
    <source>
        <dbReference type="EMBL" id="GGM26244.1"/>
    </source>
</evidence>
<evidence type="ECO:0000256" key="2">
    <source>
        <dbReference type="ARBA" id="ARBA00022578"/>
    </source>
</evidence>
<dbReference type="GO" id="GO:0003677">
    <property type="term" value="F:DNA binding"/>
    <property type="evidence" value="ECO:0007669"/>
    <property type="project" value="UniProtKB-KW"/>
</dbReference>
<dbReference type="GO" id="GO:0032196">
    <property type="term" value="P:transposition"/>
    <property type="evidence" value="ECO:0007669"/>
    <property type="project" value="UniProtKB-KW"/>
</dbReference>
<evidence type="ECO:0000256" key="1">
    <source>
        <dbReference type="ARBA" id="ARBA00008761"/>
    </source>
</evidence>
<sequence>MATKTILVRLQNVTKKKHKHFVQEQTEFATCVNNCVKRLHNSEKLSSKNVNFNFKSAIKNEAIRRARKAISDFKKGKAKTLPTFKNSLGIKINNQNWNSVEKNGKWYIAFTSNLGKKSIPVVESEDVKMYFPFLLKENKEHRGTMELFRKGRDWYIAIPIQVSSELYFTETHKEVKKDFVDYTPVGVDLGLRHLAVLSEPTSGKRQFFSGKEVGYKRRHFRSQRCSLGKKKAQRAIERIGKKESRWMKDYNRKLAKDIVDFALQFDRPMMKLEQLDDIRSTCRSLKQANRTIHSWSFYQLKQFIKERALKFNIPVVDINPYKTSQTCFCCKHADKGNRHNETFKCKKCRYKNHADLNAANNIAISTSLAV</sequence>
<evidence type="ECO:0000313" key="8">
    <source>
        <dbReference type="Proteomes" id="UP000618460"/>
    </source>
</evidence>
<evidence type="ECO:0000259" key="5">
    <source>
        <dbReference type="Pfam" id="PF01385"/>
    </source>
</evidence>
<name>A0A917TK31_9BACI</name>
<comment type="caution">
    <text evidence="7">The sequence shown here is derived from an EMBL/GenBank/DDBJ whole genome shotgun (WGS) entry which is preliminary data.</text>
</comment>
<dbReference type="NCBIfam" id="TIGR01766">
    <property type="entry name" value="IS200/IS605 family accessory protein TnpB-like domain"/>
    <property type="match status" value="1"/>
</dbReference>
<gene>
    <name evidence="7" type="ORF">GCM10011351_09830</name>
</gene>
<keyword evidence="2" id="KW-0815">Transposition</keyword>
<reference evidence="7" key="2">
    <citation type="submission" date="2020-09" db="EMBL/GenBank/DDBJ databases">
        <authorList>
            <person name="Sun Q."/>
            <person name="Zhou Y."/>
        </authorList>
    </citation>
    <scope>NUCLEOTIDE SEQUENCE</scope>
    <source>
        <strain evidence="7">CGMCC 1.6333</strain>
    </source>
</reference>
<dbReference type="GO" id="GO:0006310">
    <property type="term" value="P:DNA recombination"/>
    <property type="evidence" value="ECO:0007669"/>
    <property type="project" value="UniProtKB-KW"/>
</dbReference>
<dbReference type="RefSeq" id="WP_188618783.1">
    <property type="nucleotide sequence ID" value="NZ_BMLG01000003.1"/>
</dbReference>
<dbReference type="Pfam" id="PF01385">
    <property type="entry name" value="OrfB_IS605"/>
    <property type="match status" value="1"/>
</dbReference>
<dbReference type="Proteomes" id="UP000618460">
    <property type="component" value="Unassembled WGS sequence"/>
</dbReference>
<dbReference type="InterPro" id="IPR001959">
    <property type="entry name" value="Transposase"/>
</dbReference>
<evidence type="ECO:0000259" key="6">
    <source>
        <dbReference type="Pfam" id="PF07282"/>
    </source>
</evidence>
<keyword evidence="4" id="KW-0233">DNA recombination</keyword>
<keyword evidence="8" id="KW-1185">Reference proteome</keyword>
<proteinExistence type="inferred from homology"/>
<evidence type="ECO:0000256" key="3">
    <source>
        <dbReference type="ARBA" id="ARBA00023125"/>
    </source>
</evidence>
<feature type="domain" description="Probable transposase IS891/IS1136/IS1341" evidence="5">
    <location>
        <begin position="184"/>
        <end position="260"/>
    </location>
</feature>
<protein>
    <submittedName>
        <fullName evidence="7">Transposase</fullName>
    </submittedName>
</protein>
<dbReference type="AlphaFoldDB" id="A0A917TK31"/>
<reference evidence="7" key="1">
    <citation type="journal article" date="2014" name="Int. J. Syst. Evol. Microbiol.">
        <title>Complete genome sequence of Corynebacterium casei LMG S-19264T (=DSM 44701T), isolated from a smear-ripened cheese.</title>
        <authorList>
            <consortium name="US DOE Joint Genome Institute (JGI-PGF)"/>
            <person name="Walter F."/>
            <person name="Albersmeier A."/>
            <person name="Kalinowski J."/>
            <person name="Ruckert C."/>
        </authorList>
    </citation>
    <scope>NUCLEOTIDE SEQUENCE</scope>
    <source>
        <strain evidence="7">CGMCC 1.6333</strain>
    </source>
</reference>
<feature type="domain" description="Cas12f1-like TNB" evidence="6">
    <location>
        <begin position="297"/>
        <end position="362"/>
    </location>
</feature>
<comment type="similarity">
    <text evidence="1">In the C-terminal section; belongs to the transposase 35 family.</text>
</comment>
<dbReference type="NCBIfam" id="NF040570">
    <property type="entry name" value="guided_TnpB"/>
    <property type="match status" value="1"/>
</dbReference>
<organism evidence="7 8">
    <name type="scientific">Paraliobacillus quinghaiensis</name>
    <dbReference type="NCBI Taxonomy" id="470815"/>
    <lineage>
        <taxon>Bacteria</taxon>
        <taxon>Bacillati</taxon>
        <taxon>Bacillota</taxon>
        <taxon>Bacilli</taxon>
        <taxon>Bacillales</taxon>
        <taxon>Bacillaceae</taxon>
        <taxon>Paraliobacillus</taxon>
    </lineage>
</organism>
<accession>A0A917TK31</accession>
<keyword evidence="3" id="KW-0238">DNA-binding</keyword>